<dbReference type="CDD" id="cd04902">
    <property type="entry name" value="ACT_3PGDH-xct"/>
    <property type="match status" value="1"/>
</dbReference>
<dbReference type="Proteomes" id="UP001303160">
    <property type="component" value="Unassembled WGS sequence"/>
</dbReference>
<dbReference type="InterPro" id="IPR045865">
    <property type="entry name" value="ACT-like_dom_sf"/>
</dbReference>
<dbReference type="PANTHER" id="PTHR42938:SF22">
    <property type="entry name" value="D-3-PHOSPHOGLYCERATE DEHYDROGENASE"/>
    <property type="match status" value="1"/>
</dbReference>
<name>A0AAN6XJ14_9PEZI</name>
<evidence type="ECO:0000259" key="11">
    <source>
        <dbReference type="Pfam" id="PF00389"/>
    </source>
</evidence>
<dbReference type="Gene3D" id="3.30.1330.90">
    <property type="entry name" value="D-3-phosphoglycerate dehydrogenase, domain 3"/>
    <property type="match status" value="1"/>
</dbReference>
<evidence type="ECO:0000256" key="3">
    <source>
        <dbReference type="ARBA" id="ARBA00011881"/>
    </source>
</evidence>
<proteinExistence type="inferred from homology"/>
<feature type="domain" description="D-isomer specific 2-hydroxyacid dehydrogenase NAD-binding" evidence="12">
    <location>
        <begin position="125"/>
        <end position="305"/>
    </location>
</feature>
<dbReference type="FunFam" id="3.40.50.720:FF:000021">
    <property type="entry name" value="D-3-phosphoglycerate dehydrogenase"/>
    <property type="match status" value="1"/>
</dbReference>
<dbReference type="FunFam" id="3.30.1330.90:FF:000003">
    <property type="entry name" value="D-3-phosphoglycerate dehydrogenase"/>
    <property type="match status" value="1"/>
</dbReference>
<evidence type="ECO:0000259" key="12">
    <source>
        <dbReference type="Pfam" id="PF02826"/>
    </source>
</evidence>
<evidence type="ECO:0000313" key="14">
    <source>
        <dbReference type="EMBL" id="KAK4201569.1"/>
    </source>
</evidence>
<evidence type="ECO:0000256" key="4">
    <source>
        <dbReference type="ARBA" id="ARBA00022553"/>
    </source>
</evidence>
<dbReference type="NCBIfam" id="TIGR01327">
    <property type="entry name" value="PGDH"/>
    <property type="match status" value="1"/>
</dbReference>
<feature type="domain" description="D-3-phosphoglycerate dehydrogenase ASB" evidence="13">
    <location>
        <begin position="348"/>
        <end position="457"/>
    </location>
</feature>
<reference evidence="14" key="2">
    <citation type="submission" date="2023-05" db="EMBL/GenBank/DDBJ databases">
        <authorList>
            <consortium name="Lawrence Berkeley National Laboratory"/>
            <person name="Steindorff A."/>
            <person name="Hensen N."/>
            <person name="Bonometti L."/>
            <person name="Westerberg I."/>
            <person name="Brannstrom I.O."/>
            <person name="Guillou S."/>
            <person name="Cros-Aarteil S."/>
            <person name="Calhoun S."/>
            <person name="Haridas S."/>
            <person name="Kuo A."/>
            <person name="Mondo S."/>
            <person name="Pangilinan J."/>
            <person name="Riley R."/>
            <person name="Labutti K."/>
            <person name="Andreopoulos B."/>
            <person name="Lipzen A."/>
            <person name="Chen C."/>
            <person name="Yanf M."/>
            <person name="Daum C."/>
            <person name="Ng V."/>
            <person name="Clum A."/>
            <person name="Ohm R."/>
            <person name="Martin F."/>
            <person name="Silar P."/>
            <person name="Natvig D."/>
            <person name="Lalanne C."/>
            <person name="Gautier V."/>
            <person name="Ament-Velasquez S.L."/>
            <person name="Kruys A."/>
            <person name="Hutchinson M.I."/>
            <person name="Powell A.J."/>
            <person name="Barry K."/>
            <person name="Miller A.N."/>
            <person name="Grigoriev I.V."/>
            <person name="Debuchy R."/>
            <person name="Gladieux P."/>
            <person name="Thoren M.H."/>
            <person name="Johannesson H."/>
        </authorList>
    </citation>
    <scope>NUCLEOTIDE SEQUENCE</scope>
    <source>
        <strain evidence="14">CBS 315.58</strain>
    </source>
</reference>
<evidence type="ECO:0000256" key="6">
    <source>
        <dbReference type="ARBA" id="ARBA00023002"/>
    </source>
</evidence>
<dbReference type="InterPro" id="IPR006139">
    <property type="entry name" value="D-isomer_2_OHA_DH_cat_dom"/>
</dbReference>
<accession>A0AAN6XJ14</accession>
<dbReference type="Pfam" id="PF19304">
    <property type="entry name" value="PGDH_inter"/>
    <property type="match status" value="1"/>
</dbReference>
<evidence type="ECO:0000256" key="8">
    <source>
        <dbReference type="ARBA" id="ARBA00023299"/>
    </source>
</evidence>
<evidence type="ECO:0000313" key="15">
    <source>
        <dbReference type="Proteomes" id="UP001303160"/>
    </source>
</evidence>
<feature type="domain" description="D-isomer specific 2-hydroxyacid dehydrogenase catalytic" evidence="11">
    <location>
        <begin position="21"/>
        <end position="337"/>
    </location>
</feature>
<keyword evidence="15" id="KW-1185">Reference proteome</keyword>
<dbReference type="SUPFAM" id="SSF52283">
    <property type="entry name" value="Formate/glycerate dehydrogenase catalytic domain-like"/>
    <property type="match status" value="1"/>
</dbReference>
<comment type="subunit">
    <text evidence="3">Homotetramer.</text>
</comment>
<dbReference type="InterPro" id="IPR029009">
    <property type="entry name" value="ASB_dom_sf"/>
</dbReference>
<dbReference type="Pfam" id="PF00389">
    <property type="entry name" value="2-Hacid_dh"/>
    <property type="match status" value="1"/>
</dbReference>
<comment type="similarity">
    <text evidence="2 10">Belongs to the D-isomer specific 2-hydroxyacid dehydrogenase family.</text>
</comment>
<keyword evidence="4" id="KW-0597">Phosphoprotein</keyword>
<dbReference type="EMBL" id="MU863906">
    <property type="protein sequence ID" value="KAK4201569.1"/>
    <property type="molecule type" value="Genomic_DNA"/>
</dbReference>
<dbReference type="GO" id="GO:0004617">
    <property type="term" value="F:phosphoglycerate dehydrogenase activity"/>
    <property type="evidence" value="ECO:0007669"/>
    <property type="project" value="UniProtKB-EC"/>
</dbReference>
<keyword evidence="6 10" id="KW-0560">Oxidoreductase</keyword>
<protein>
    <recommendedName>
        <fullName evidence="10">D-3-phosphoglycerate dehydrogenase</fullName>
        <ecNumber evidence="10">1.1.1.95</ecNumber>
    </recommendedName>
</protein>
<comment type="catalytic activity">
    <reaction evidence="9 10">
        <text>(2R)-3-phosphoglycerate + NAD(+) = 3-phosphooxypyruvate + NADH + H(+)</text>
        <dbReference type="Rhea" id="RHEA:12641"/>
        <dbReference type="ChEBI" id="CHEBI:15378"/>
        <dbReference type="ChEBI" id="CHEBI:18110"/>
        <dbReference type="ChEBI" id="CHEBI:57540"/>
        <dbReference type="ChEBI" id="CHEBI:57945"/>
        <dbReference type="ChEBI" id="CHEBI:58272"/>
        <dbReference type="EC" id="1.1.1.95"/>
    </reaction>
</comment>
<keyword evidence="8 10" id="KW-0718">Serine biosynthesis</keyword>
<keyword evidence="5" id="KW-0007">Acetylation</keyword>
<dbReference type="SUPFAM" id="SSF55021">
    <property type="entry name" value="ACT-like"/>
    <property type="match status" value="1"/>
</dbReference>
<dbReference type="InterPro" id="IPR006236">
    <property type="entry name" value="PGDH"/>
</dbReference>
<organism evidence="14 15">
    <name type="scientific">Triangularia verruculosa</name>
    <dbReference type="NCBI Taxonomy" id="2587418"/>
    <lineage>
        <taxon>Eukaryota</taxon>
        <taxon>Fungi</taxon>
        <taxon>Dikarya</taxon>
        <taxon>Ascomycota</taxon>
        <taxon>Pezizomycotina</taxon>
        <taxon>Sordariomycetes</taxon>
        <taxon>Sordariomycetidae</taxon>
        <taxon>Sordariales</taxon>
        <taxon>Podosporaceae</taxon>
        <taxon>Triangularia</taxon>
    </lineage>
</organism>
<gene>
    <name evidence="14" type="ORF">QBC40DRAFT_59853</name>
</gene>
<evidence type="ECO:0000259" key="13">
    <source>
        <dbReference type="Pfam" id="PF19304"/>
    </source>
</evidence>
<sequence>MAPSAIDPPSFSNLSPDVPRILIPEKLSPEGLALLSSSGFHLDIPPPGSLSPEDLAAKIGSYQALIVRSETKVTASLLSAGSKLKVVARAGVGVDNIDVKAATERGVIVVNSPSGNILAAAEHTIALLMATARNVPRGDTTLKQGKWERGKLVGVEVGGKTLGIVGLGKVGLKVARVASQGLGMTVIGLDPYASAEVAKAAGVSLVGSLDELLPQVDFLTAHTPLLASTLNLLGEEQFKKMKKTARVLNVARGGVYNEEALLKALDEGWIAGAGIDVFTQEPPKEGSIPLTLAQHPKVVSTPHLGASTVEAQENVSIDVCKQVVEILKGGLPTAAVNAPLILPEEYRRLQPFVKLVEKIGSLHTQHYANPNPKSTTTTTTTRRFELIYHGDLATITNTRPLFAALVKGLVTPISNTNINIVNATLIAKDRGIAIDEKHVSSHSSTYASAVTLRSISTTDNNDSDQIIEGYVSGNAVFISKLDRFAANFTPEGTLLILHNYDEPGKIGNVGMVLGRHGINITFMQVAGLNQEARRKVVDDGPVDDSGNGLKEALMILGVGGEVTKELIGELGRQEGILDVSVVRL</sequence>
<comment type="caution">
    <text evidence="14">The sequence shown here is derived from an EMBL/GenBank/DDBJ whole genome shotgun (WGS) entry which is preliminary data.</text>
</comment>
<evidence type="ECO:0000256" key="9">
    <source>
        <dbReference type="ARBA" id="ARBA00048731"/>
    </source>
</evidence>
<evidence type="ECO:0000256" key="1">
    <source>
        <dbReference type="ARBA" id="ARBA00005216"/>
    </source>
</evidence>
<dbReference type="InterPro" id="IPR006140">
    <property type="entry name" value="D-isomer_DH_NAD-bd"/>
</dbReference>
<dbReference type="Gene3D" id="3.30.70.260">
    <property type="match status" value="1"/>
</dbReference>
<evidence type="ECO:0000256" key="10">
    <source>
        <dbReference type="RuleBase" id="RU363003"/>
    </source>
</evidence>
<dbReference type="PANTHER" id="PTHR42938">
    <property type="entry name" value="FORMATE DEHYDROGENASE 1"/>
    <property type="match status" value="1"/>
</dbReference>
<dbReference type="InterPro" id="IPR045626">
    <property type="entry name" value="PGDH_ASB_dom"/>
</dbReference>
<evidence type="ECO:0000256" key="5">
    <source>
        <dbReference type="ARBA" id="ARBA00022990"/>
    </source>
</evidence>
<dbReference type="EC" id="1.1.1.95" evidence="10"/>
<dbReference type="GO" id="GO:0051287">
    <property type="term" value="F:NAD binding"/>
    <property type="evidence" value="ECO:0007669"/>
    <property type="project" value="UniProtKB-UniRule"/>
</dbReference>
<dbReference type="Pfam" id="PF02826">
    <property type="entry name" value="2-Hacid_dh_C"/>
    <property type="match status" value="1"/>
</dbReference>
<keyword evidence="10" id="KW-0028">Amino-acid biosynthesis</keyword>
<dbReference type="SUPFAM" id="SSF143548">
    <property type="entry name" value="Serine metabolism enzymes domain"/>
    <property type="match status" value="1"/>
</dbReference>
<dbReference type="GO" id="GO:0006564">
    <property type="term" value="P:L-serine biosynthetic process"/>
    <property type="evidence" value="ECO:0007669"/>
    <property type="project" value="UniProtKB-KW"/>
</dbReference>
<dbReference type="InterPro" id="IPR036291">
    <property type="entry name" value="NAD(P)-bd_dom_sf"/>
</dbReference>
<keyword evidence="7 10" id="KW-0520">NAD</keyword>
<dbReference type="SUPFAM" id="SSF51735">
    <property type="entry name" value="NAD(P)-binding Rossmann-fold domains"/>
    <property type="match status" value="1"/>
</dbReference>
<evidence type="ECO:0000256" key="7">
    <source>
        <dbReference type="ARBA" id="ARBA00023027"/>
    </source>
</evidence>
<dbReference type="CDD" id="cd12173">
    <property type="entry name" value="PGDH_4"/>
    <property type="match status" value="1"/>
</dbReference>
<evidence type="ECO:0000256" key="2">
    <source>
        <dbReference type="ARBA" id="ARBA00005854"/>
    </source>
</evidence>
<comment type="pathway">
    <text evidence="1 10">Amino-acid biosynthesis; L-serine biosynthesis; L-serine from 3-phospho-D-glycerate: step 1/3.</text>
</comment>
<dbReference type="AlphaFoldDB" id="A0AAN6XJ14"/>
<dbReference type="Gene3D" id="3.40.50.720">
    <property type="entry name" value="NAD(P)-binding Rossmann-like Domain"/>
    <property type="match status" value="2"/>
</dbReference>
<reference evidence="14" key="1">
    <citation type="journal article" date="2023" name="Mol. Phylogenet. Evol.">
        <title>Genome-scale phylogeny and comparative genomics of the fungal order Sordariales.</title>
        <authorList>
            <person name="Hensen N."/>
            <person name="Bonometti L."/>
            <person name="Westerberg I."/>
            <person name="Brannstrom I.O."/>
            <person name="Guillou S."/>
            <person name="Cros-Aarteil S."/>
            <person name="Calhoun S."/>
            <person name="Haridas S."/>
            <person name="Kuo A."/>
            <person name="Mondo S."/>
            <person name="Pangilinan J."/>
            <person name="Riley R."/>
            <person name="LaButti K."/>
            <person name="Andreopoulos B."/>
            <person name="Lipzen A."/>
            <person name="Chen C."/>
            <person name="Yan M."/>
            <person name="Daum C."/>
            <person name="Ng V."/>
            <person name="Clum A."/>
            <person name="Steindorff A."/>
            <person name="Ohm R.A."/>
            <person name="Martin F."/>
            <person name="Silar P."/>
            <person name="Natvig D.O."/>
            <person name="Lalanne C."/>
            <person name="Gautier V."/>
            <person name="Ament-Velasquez S.L."/>
            <person name="Kruys A."/>
            <person name="Hutchinson M.I."/>
            <person name="Powell A.J."/>
            <person name="Barry K."/>
            <person name="Miller A.N."/>
            <person name="Grigoriev I.V."/>
            <person name="Debuchy R."/>
            <person name="Gladieux P."/>
            <person name="Hiltunen Thoren M."/>
            <person name="Johannesson H."/>
        </authorList>
    </citation>
    <scope>NUCLEOTIDE SEQUENCE</scope>
    <source>
        <strain evidence="14">CBS 315.58</strain>
    </source>
</reference>